<name>A0AAD0WLF3_9GAMM</name>
<gene>
    <name evidence="1" type="ORF">CKQ53_13025</name>
</gene>
<dbReference type="InterPro" id="IPR058601">
    <property type="entry name" value="Phage_phiTE_015-like"/>
</dbReference>
<dbReference type="Proteomes" id="UP000263881">
    <property type="component" value="Chromosome"/>
</dbReference>
<dbReference type="EMBL" id="CP023009">
    <property type="protein sequence ID" value="AXW87801.1"/>
    <property type="molecule type" value="Genomic_DNA"/>
</dbReference>
<protein>
    <recommendedName>
        <fullName evidence="3">Phage protein</fullName>
    </recommendedName>
</protein>
<dbReference type="KEGG" id="lbq:CKQ53_13025"/>
<evidence type="ECO:0008006" key="3">
    <source>
        <dbReference type="Google" id="ProtNLM"/>
    </source>
</evidence>
<evidence type="ECO:0000313" key="1">
    <source>
        <dbReference type="EMBL" id="AXW87801.1"/>
    </source>
</evidence>
<dbReference type="AlphaFoldDB" id="A0AAD0WLF3"/>
<dbReference type="RefSeq" id="WP_094118452.1">
    <property type="nucleotide sequence ID" value="NZ_CP023009.1"/>
</dbReference>
<organism evidence="1 2">
    <name type="scientific">Lonsdalea britannica</name>
    <dbReference type="NCBI Taxonomy" id="1082704"/>
    <lineage>
        <taxon>Bacteria</taxon>
        <taxon>Pseudomonadati</taxon>
        <taxon>Pseudomonadota</taxon>
        <taxon>Gammaproteobacteria</taxon>
        <taxon>Enterobacterales</taxon>
        <taxon>Pectobacteriaceae</taxon>
        <taxon>Lonsdalea</taxon>
    </lineage>
</organism>
<sequence length="90" mass="10319">MSTEQMREEFERWAELVGALPWGHMKKQRTPSGGYSVQVYGYMWTAWKASRSELFVEFPSQEKYDDPLSAHDAINDCKDILSAAGITVKE</sequence>
<dbReference type="Pfam" id="PF26207">
    <property type="entry name" value="Phage_phiTE_015"/>
    <property type="match status" value="1"/>
</dbReference>
<keyword evidence="2" id="KW-1185">Reference proteome</keyword>
<proteinExistence type="predicted"/>
<reference evidence="1 2" key="1">
    <citation type="submission" date="2017-08" db="EMBL/GenBank/DDBJ databases">
        <title>Comparative genomics of bacteria isolated from necrotic lesions of AOD affected trees.</title>
        <authorList>
            <person name="Doonan J."/>
            <person name="Denman S."/>
            <person name="McDonald J.E."/>
        </authorList>
    </citation>
    <scope>NUCLEOTIDE SEQUENCE [LARGE SCALE GENOMIC DNA]</scope>
    <source>
        <strain evidence="1 2">477</strain>
    </source>
</reference>
<evidence type="ECO:0000313" key="2">
    <source>
        <dbReference type="Proteomes" id="UP000263881"/>
    </source>
</evidence>
<accession>A0AAD0WLF3</accession>